<dbReference type="PRINTS" id="PR00792">
    <property type="entry name" value="PEPSIN"/>
</dbReference>
<dbReference type="InterPro" id="IPR033121">
    <property type="entry name" value="PEPTIDASE_A1"/>
</dbReference>
<keyword evidence="3" id="KW-0732">Signal</keyword>
<comment type="similarity">
    <text evidence="1">Belongs to the peptidase A1 family.</text>
</comment>
<evidence type="ECO:0000313" key="6">
    <source>
        <dbReference type="Proteomes" id="UP000249363"/>
    </source>
</evidence>
<dbReference type="InterPro" id="IPR021109">
    <property type="entry name" value="Peptidase_aspartic_dom_sf"/>
</dbReference>
<evidence type="ECO:0000256" key="2">
    <source>
        <dbReference type="ARBA" id="ARBA00022801"/>
    </source>
</evidence>
<evidence type="ECO:0000259" key="4">
    <source>
        <dbReference type="PROSITE" id="PS51767"/>
    </source>
</evidence>
<dbReference type="AlphaFoldDB" id="A0A364L9J6"/>
<dbReference type="InterPro" id="IPR001461">
    <property type="entry name" value="Aspartic_peptidase_A1"/>
</dbReference>
<accession>A0A364L9J6</accession>
<protein>
    <recommendedName>
        <fullName evidence="4">Peptidase A1 domain-containing protein</fullName>
    </recommendedName>
</protein>
<dbReference type="RefSeq" id="XP_040737004.1">
    <property type="nucleotide sequence ID" value="XM_040881315.1"/>
</dbReference>
<evidence type="ECO:0000256" key="1">
    <source>
        <dbReference type="ARBA" id="ARBA00007447"/>
    </source>
</evidence>
<feature type="signal peptide" evidence="3">
    <location>
        <begin position="1"/>
        <end position="22"/>
    </location>
</feature>
<dbReference type="InterPro" id="IPR034164">
    <property type="entry name" value="Pepsin-like_dom"/>
</dbReference>
<dbReference type="GeneID" id="63797716"/>
<dbReference type="GO" id="GO:0006508">
    <property type="term" value="P:proteolysis"/>
    <property type="evidence" value="ECO:0007669"/>
    <property type="project" value="InterPro"/>
</dbReference>
<organism evidence="5 6">
    <name type="scientific">Talaromyces amestolkiae</name>
    <dbReference type="NCBI Taxonomy" id="1196081"/>
    <lineage>
        <taxon>Eukaryota</taxon>
        <taxon>Fungi</taxon>
        <taxon>Dikarya</taxon>
        <taxon>Ascomycota</taxon>
        <taxon>Pezizomycotina</taxon>
        <taxon>Eurotiomycetes</taxon>
        <taxon>Eurotiomycetidae</taxon>
        <taxon>Eurotiales</taxon>
        <taxon>Trichocomaceae</taxon>
        <taxon>Talaromyces</taxon>
        <taxon>Talaromyces sect. Talaromyces</taxon>
    </lineage>
</organism>
<dbReference type="EMBL" id="MIKG01000019">
    <property type="protein sequence ID" value="RAO72490.1"/>
    <property type="molecule type" value="Genomic_DNA"/>
</dbReference>
<dbReference type="Gene3D" id="2.40.70.10">
    <property type="entry name" value="Acid Proteases"/>
    <property type="match status" value="2"/>
</dbReference>
<proteinExistence type="inferred from homology"/>
<name>A0A364L9J6_TALAM</name>
<dbReference type="PROSITE" id="PS51767">
    <property type="entry name" value="PEPTIDASE_A1"/>
    <property type="match status" value="1"/>
</dbReference>
<feature type="chain" id="PRO_5016974603" description="Peptidase A1 domain-containing protein" evidence="3">
    <location>
        <begin position="23"/>
        <end position="418"/>
    </location>
</feature>
<sequence>MWVNKFQLRVQFLYFIITTALGERQDARSTISNEVGNDNILHDANGQKPMREEAHLNDWRLPQLDKGVAVLDVTNNLTKELGYFIQVGFGTPAQRRHVLLDTSSLSTYILSVDCDSCAAAEDNEKGYNSSMSSTHKDNGTLVDLDYRFLQSSGRASQDSMNLGQFEIQDQWFQESLRSQWKGVSYDDVWIIYGILGLGNPHAGGAAKGFRSPLKNAAIQGHLKTNIYGLKLANPGQLMIGDVNQQLFHGPIIWFPLENTTTKVILPEAWQTHSDSGGVKFELPSGEYREWPLDNHTVLFTTAWPYIYLDSYTGSYLMEALGFDFDQFMLPPNVPCAERIYMPDVSLTIAGHTFILSPYDYTIEWKWPGYPMTCVSAFSLFDPEEDDDPKQIILGSAFLRKYYSMYDYDAKAVGFAALV</sequence>
<dbReference type="OrthoDB" id="4218675at2759"/>
<feature type="domain" description="Peptidase A1" evidence="4">
    <location>
        <begin position="83"/>
        <end position="415"/>
    </location>
</feature>
<dbReference type="GO" id="GO:0000324">
    <property type="term" value="C:fungal-type vacuole"/>
    <property type="evidence" value="ECO:0007669"/>
    <property type="project" value="TreeGrafter"/>
</dbReference>
<dbReference type="PANTHER" id="PTHR47966">
    <property type="entry name" value="BETA-SITE APP-CLEAVING ENZYME, ISOFORM A-RELATED"/>
    <property type="match status" value="1"/>
</dbReference>
<dbReference type="Pfam" id="PF00026">
    <property type="entry name" value="Asp"/>
    <property type="match status" value="1"/>
</dbReference>
<dbReference type="Proteomes" id="UP000249363">
    <property type="component" value="Unassembled WGS sequence"/>
</dbReference>
<gene>
    <name evidence="5" type="ORF">BHQ10_008502</name>
</gene>
<dbReference type="PANTHER" id="PTHR47966:SF51">
    <property type="entry name" value="BETA-SITE APP-CLEAVING ENZYME, ISOFORM A-RELATED"/>
    <property type="match status" value="1"/>
</dbReference>
<evidence type="ECO:0000313" key="5">
    <source>
        <dbReference type="EMBL" id="RAO72490.1"/>
    </source>
</evidence>
<dbReference type="GO" id="GO:0004190">
    <property type="term" value="F:aspartic-type endopeptidase activity"/>
    <property type="evidence" value="ECO:0007669"/>
    <property type="project" value="InterPro"/>
</dbReference>
<reference evidence="5 6" key="1">
    <citation type="journal article" date="2017" name="Biotechnol. Biofuels">
        <title>Differential beta-glucosidase expression as a function of carbon source availability in Talaromyces amestolkiae: a genomic and proteomic approach.</title>
        <authorList>
            <person name="de Eugenio L.I."/>
            <person name="Mendez-Liter J.A."/>
            <person name="Nieto-Dominguez M."/>
            <person name="Alonso L."/>
            <person name="Gil-Munoz J."/>
            <person name="Barriuso J."/>
            <person name="Prieto A."/>
            <person name="Martinez M.J."/>
        </authorList>
    </citation>
    <scope>NUCLEOTIDE SEQUENCE [LARGE SCALE GENOMIC DNA]</scope>
    <source>
        <strain evidence="5 6">CIB</strain>
    </source>
</reference>
<keyword evidence="2" id="KW-0378">Hydrolase</keyword>
<dbReference type="STRING" id="1196081.A0A364L9J6"/>
<dbReference type="CDD" id="cd05471">
    <property type="entry name" value="pepsin_like"/>
    <property type="match status" value="1"/>
</dbReference>
<comment type="caution">
    <text evidence="5">The sequence shown here is derived from an EMBL/GenBank/DDBJ whole genome shotgun (WGS) entry which is preliminary data.</text>
</comment>
<dbReference type="SUPFAM" id="SSF50630">
    <property type="entry name" value="Acid proteases"/>
    <property type="match status" value="1"/>
</dbReference>
<evidence type="ECO:0000256" key="3">
    <source>
        <dbReference type="SAM" id="SignalP"/>
    </source>
</evidence>
<keyword evidence="6" id="KW-1185">Reference proteome</keyword>